<evidence type="ECO:0000259" key="3">
    <source>
        <dbReference type="Pfam" id="PF20434"/>
    </source>
</evidence>
<dbReference type="SUPFAM" id="SSF51695">
    <property type="entry name" value="PLC-like phosphodiesterases"/>
    <property type="match status" value="1"/>
</dbReference>
<dbReference type="PANTHER" id="PTHR48081:SF6">
    <property type="entry name" value="PEPTIDASE S9 PROLYL OLIGOPEPTIDASE CATALYTIC DOMAIN-CONTAINING PROTEIN"/>
    <property type="match status" value="1"/>
</dbReference>
<comment type="caution">
    <text evidence="4">The sequence shown here is derived from an EMBL/GenBank/DDBJ whole genome shotgun (WGS) entry which is preliminary data.</text>
</comment>
<dbReference type="InterPro" id="IPR050300">
    <property type="entry name" value="GDXG_lipolytic_enzyme"/>
</dbReference>
<dbReference type="RefSeq" id="WP_209654771.1">
    <property type="nucleotide sequence ID" value="NZ_JAGJCB010000007.1"/>
</dbReference>
<dbReference type="SUPFAM" id="SSF53474">
    <property type="entry name" value="alpha/beta-Hydrolases"/>
    <property type="match status" value="1"/>
</dbReference>
<dbReference type="EMBL" id="JAGJCB010000007">
    <property type="protein sequence ID" value="MBP0903974.1"/>
    <property type="molecule type" value="Genomic_DNA"/>
</dbReference>
<accession>A0ABS4BTR6</accession>
<dbReference type="PROSITE" id="PS51257">
    <property type="entry name" value="PROKAR_LIPOPROTEIN"/>
    <property type="match status" value="1"/>
</dbReference>
<dbReference type="InterPro" id="IPR029058">
    <property type="entry name" value="AB_hydrolase_fold"/>
</dbReference>
<dbReference type="Gene3D" id="3.20.20.190">
    <property type="entry name" value="Phosphatidylinositol (PI) phosphodiesterase"/>
    <property type="match status" value="1"/>
</dbReference>
<dbReference type="Pfam" id="PF16670">
    <property type="entry name" value="PI-PLC-C1"/>
    <property type="match status" value="1"/>
</dbReference>
<evidence type="ECO:0000313" key="4">
    <source>
        <dbReference type="EMBL" id="MBP0903974.1"/>
    </source>
</evidence>
<dbReference type="Proteomes" id="UP000670776">
    <property type="component" value="Unassembled WGS sequence"/>
</dbReference>
<dbReference type="InterPro" id="IPR017946">
    <property type="entry name" value="PLC-like_Pdiesterase_TIM-brl"/>
</dbReference>
<organism evidence="4 5">
    <name type="scientific">Mariniflexile gromovii</name>
    <dbReference type="NCBI Taxonomy" id="362523"/>
    <lineage>
        <taxon>Bacteria</taxon>
        <taxon>Pseudomonadati</taxon>
        <taxon>Bacteroidota</taxon>
        <taxon>Flavobacteriia</taxon>
        <taxon>Flavobacteriales</taxon>
        <taxon>Flavobacteriaceae</taxon>
        <taxon>Mariniflexile</taxon>
    </lineage>
</organism>
<sequence length="618" mass="69798">MHNLKNMKFALATIALLISCVISAQTEDEISLWPHKVPNEIQTKQVARQIQNNSDDVIRLTDVTNPTLTVFKPKIPNESKAGIIVCPGGGYNILAIDKEGYEIAEWLNSLGYTAFVLQYRVPNKREGALQDLQRAIKWVRSHATSFHLDAEKIGVMGFSAGGHLSANASTNYQKESYAKVDSIDDFSSKPNFTMLIYPAYLDKSEHRSLSTEITIDTNTPPCFVFGTMDDAHGNSALVIASALRDNKIPVELHMLPKGGHGYGLRNGNIAGETWPKLAELWLEKTLRPNKLNDIQVIGSHNSYKIPIEPPLWKIINTMDSKTAKKLQYGHIAMEDQLDLGLRSLELDVFYDPDGGHFSKPKGLGLVKFRLKSPLPYDEEKKLNQPGLKLFHIQDLDFRSHYLLFKEGLTAIKNWSDGNPDHLPIIIIVNAKDQKVKRTRNPLPFTKEALNEIDNEIKSVLTEDKLITPDFVRGNFETLEAAILTKGWPNLDDVKGRFLFVLDEKEDKINRYLEGHPTLKNRVLFVNSKEGNPEAAFRIVNNPVGDFNYIKELVSKGYMVRTRADADTKEARSNDYTRFKKAEASGAQVISTDYYTPSLFFPSTYHVSFKNNTFERIKN</sequence>
<dbReference type="Pfam" id="PF20434">
    <property type="entry name" value="BD-FAE"/>
    <property type="match status" value="1"/>
</dbReference>
<keyword evidence="1 4" id="KW-0378">Hydrolase</keyword>
<feature type="chain" id="PRO_5045954533" evidence="2">
    <location>
        <begin position="25"/>
        <end position="618"/>
    </location>
</feature>
<reference evidence="4 5" key="1">
    <citation type="submission" date="2021-04" db="EMBL/GenBank/DDBJ databases">
        <title>Mariniflexile gromovii gen. nov., sp. nov., a gliding bacterium isolated from the sea urchin Strongylocentrotus intermedius.</title>
        <authorList>
            <person name="Ko S."/>
            <person name="Le V."/>
            <person name="Ahn C.-Y."/>
            <person name="Oh H.-M."/>
        </authorList>
    </citation>
    <scope>NUCLEOTIDE SEQUENCE [LARGE SCALE GENOMIC DNA]</scope>
    <source>
        <strain evidence="4 5">KCTC 12570</strain>
    </source>
</reference>
<evidence type="ECO:0000256" key="1">
    <source>
        <dbReference type="ARBA" id="ARBA00022801"/>
    </source>
</evidence>
<protein>
    <submittedName>
        <fullName evidence="4">Alpha/beta hydrolase fold domain-containing protein</fullName>
    </submittedName>
</protein>
<proteinExistence type="predicted"/>
<feature type="domain" description="BD-FAE-like" evidence="3">
    <location>
        <begin position="70"/>
        <end position="190"/>
    </location>
</feature>
<dbReference type="InterPro" id="IPR049492">
    <property type="entry name" value="BD-FAE-like_dom"/>
</dbReference>
<dbReference type="Gene3D" id="3.40.50.1820">
    <property type="entry name" value="alpha/beta hydrolase"/>
    <property type="match status" value="1"/>
</dbReference>
<keyword evidence="2" id="KW-0732">Signal</keyword>
<evidence type="ECO:0000313" key="5">
    <source>
        <dbReference type="Proteomes" id="UP000670776"/>
    </source>
</evidence>
<dbReference type="CDD" id="cd08589">
    <property type="entry name" value="PI-PLCc_SaPLC1_like"/>
    <property type="match status" value="1"/>
</dbReference>
<dbReference type="GO" id="GO:0016787">
    <property type="term" value="F:hydrolase activity"/>
    <property type="evidence" value="ECO:0007669"/>
    <property type="project" value="UniProtKB-KW"/>
</dbReference>
<dbReference type="InterPro" id="IPR032075">
    <property type="entry name" value="PI-PLC-C1"/>
</dbReference>
<name>A0ABS4BTR6_9FLAO</name>
<keyword evidence="5" id="KW-1185">Reference proteome</keyword>
<gene>
    <name evidence="4" type="ORF">J8H85_09045</name>
</gene>
<feature type="signal peptide" evidence="2">
    <location>
        <begin position="1"/>
        <end position="24"/>
    </location>
</feature>
<dbReference type="PANTHER" id="PTHR48081">
    <property type="entry name" value="AB HYDROLASE SUPERFAMILY PROTEIN C4A8.06C"/>
    <property type="match status" value="1"/>
</dbReference>
<evidence type="ECO:0000256" key="2">
    <source>
        <dbReference type="SAM" id="SignalP"/>
    </source>
</evidence>